<protein>
    <submittedName>
        <fullName evidence="3">Uncharacterized protein</fullName>
    </submittedName>
</protein>
<dbReference type="Pfam" id="PF00560">
    <property type="entry name" value="LRR_1"/>
    <property type="match status" value="1"/>
</dbReference>
<dbReference type="Gene3D" id="3.80.10.10">
    <property type="entry name" value="Ribonuclease Inhibitor"/>
    <property type="match status" value="1"/>
</dbReference>
<dbReference type="InterPro" id="IPR003591">
    <property type="entry name" value="Leu-rich_rpt_typical-subtyp"/>
</dbReference>
<dbReference type="EMBL" id="CAJNOJ010000013">
    <property type="protein sequence ID" value="CAF0800066.1"/>
    <property type="molecule type" value="Genomic_DNA"/>
</dbReference>
<keyword evidence="2" id="KW-0677">Repeat</keyword>
<dbReference type="Pfam" id="PF13855">
    <property type="entry name" value="LRR_8"/>
    <property type="match status" value="1"/>
</dbReference>
<comment type="caution">
    <text evidence="3">The sequence shown here is derived from an EMBL/GenBank/DDBJ whole genome shotgun (WGS) entry which is preliminary data.</text>
</comment>
<dbReference type="GO" id="GO:0005737">
    <property type="term" value="C:cytoplasm"/>
    <property type="evidence" value="ECO:0007669"/>
    <property type="project" value="TreeGrafter"/>
</dbReference>
<keyword evidence="5" id="KW-1185">Reference proteome</keyword>
<dbReference type="PANTHER" id="PTHR48051:SF1">
    <property type="entry name" value="RAS SUPPRESSOR PROTEIN 1"/>
    <property type="match status" value="1"/>
</dbReference>
<evidence type="ECO:0000256" key="2">
    <source>
        <dbReference type="ARBA" id="ARBA00022737"/>
    </source>
</evidence>
<evidence type="ECO:0000256" key="1">
    <source>
        <dbReference type="ARBA" id="ARBA00022614"/>
    </source>
</evidence>
<dbReference type="OrthoDB" id="1394818at2759"/>
<organism evidence="3 5">
    <name type="scientific">Adineta ricciae</name>
    <name type="common">Rotifer</name>
    <dbReference type="NCBI Taxonomy" id="249248"/>
    <lineage>
        <taxon>Eukaryota</taxon>
        <taxon>Metazoa</taxon>
        <taxon>Spiralia</taxon>
        <taxon>Gnathifera</taxon>
        <taxon>Rotifera</taxon>
        <taxon>Eurotatoria</taxon>
        <taxon>Bdelloidea</taxon>
        <taxon>Adinetida</taxon>
        <taxon>Adinetidae</taxon>
        <taxon>Adineta</taxon>
    </lineage>
</organism>
<evidence type="ECO:0000313" key="3">
    <source>
        <dbReference type="EMBL" id="CAF0746084.1"/>
    </source>
</evidence>
<dbReference type="InterPro" id="IPR032675">
    <property type="entry name" value="LRR_dom_sf"/>
</dbReference>
<dbReference type="SUPFAM" id="SSF52058">
    <property type="entry name" value="L domain-like"/>
    <property type="match status" value="1"/>
</dbReference>
<name>A0A813P570_ADIRI</name>
<dbReference type="AlphaFoldDB" id="A0A813P570"/>
<dbReference type="InterPro" id="IPR050216">
    <property type="entry name" value="LRR_domain-containing"/>
</dbReference>
<accession>A0A813P570</accession>
<gene>
    <name evidence="4" type="ORF">EDS130_LOCUS4802</name>
    <name evidence="3" type="ORF">XAT740_LOCUS164</name>
</gene>
<sequence length="209" mass="24178">MQSSTANHYFTKDLNDNLFYEDNDNQQSQLIFNEHEDEGENYPRGNVNGTKNGLTGLEIKGRVRTLSPVLFCQTNTQYLIMSNNELKYLPPEIGNLINLVYLDLSYNRLKTLPSQIGDLLHLKRLYLESNCLKNLPYELSKLDLDELGLSNNPLGDQILSLFARPNGTREVMNYLYEKWTSMCSYSKSTPYKMPLTWDNAEDDRNNDMI</sequence>
<dbReference type="SMART" id="SM00369">
    <property type="entry name" value="LRR_TYP"/>
    <property type="match status" value="2"/>
</dbReference>
<evidence type="ECO:0000313" key="5">
    <source>
        <dbReference type="Proteomes" id="UP000663828"/>
    </source>
</evidence>
<dbReference type="PROSITE" id="PS51450">
    <property type="entry name" value="LRR"/>
    <property type="match status" value="2"/>
</dbReference>
<keyword evidence="1" id="KW-0433">Leucine-rich repeat</keyword>
<proteinExistence type="predicted"/>
<reference evidence="3" key="1">
    <citation type="submission" date="2021-02" db="EMBL/GenBank/DDBJ databases">
        <authorList>
            <person name="Nowell W R."/>
        </authorList>
    </citation>
    <scope>NUCLEOTIDE SEQUENCE</scope>
</reference>
<dbReference type="Proteomes" id="UP000663828">
    <property type="component" value="Unassembled WGS sequence"/>
</dbReference>
<evidence type="ECO:0000313" key="4">
    <source>
        <dbReference type="EMBL" id="CAF0800066.1"/>
    </source>
</evidence>
<dbReference type="EMBL" id="CAJNOR010000004">
    <property type="protein sequence ID" value="CAF0746084.1"/>
    <property type="molecule type" value="Genomic_DNA"/>
</dbReference>
<dbReference type="PANTHER" id="PTHR48051">
    <property type="match status" value="1"/>
</dbReference>
<dbReference type="InterPro" id="IPR001611">
    <property type="entry name" value="Leu-rich_rpt"/>
</dbReference>
<dbReference type="Proteomes" id="UP000663852">
    <property type="component" value="Unassembled WGS sequence"/>
</dbReference>